<dbReference type="InterPro" id="IPR036291">
    <property type="entry name" value="NAD(P)-bd_dom_sf"/>
</dbReference>
<dbReference type="SUPFAM" id="SSF51735">
    <property type="entry name" value="NAD(P)-binding Rossmann-fold domains"/>
    <property type="match status" value="1"/>
</dbReference>
<proteinExistence type="inferred from homology"/>
<dbReference type="EMBL" id="JAGIOL010000001">
    <property type="protein sequence ID" value="MBP2437465.1"/>
    <property type="molecule type" value="Genomic_DNA"/>
</dbReference>
<evidence type="ECO:0000313" key="13">
    <source>
        <dbReference type="Proteomes" id="UP001519362"/>
    </source>
</evidence>
<protein>
    <recommendedName>
        <fullName evidence="6 10">UDP-glucose 4-epimerase</fullName>
        <ecNumber evidence="5 10">5.1.3.2</ecNumber>
    </recommendedName>
</protein>
<name>A0ABS4ZJL0_9MICO</name>
<organism evidence="12 13">
    <name type="scientific">Microbacterium amylolyticum</name>
    <dbReference type="NCBI Taxonomy" id="936337"/>
    <lineage>
        <taxon>Bacteria</taxon>
        <taxon>Bacillati</taxon>
        <taxon>Actinomycetota</taxon>
        <taxon>Actinomycetes</taxon>
        <taxon>Micrococcales</taxon>
        <taxon>Microbacteriaceae</taxon>
        <taxon>Microbacterium</taxon>
    </lineage>
</organism>
<dbReference type="CDD" id="cd05247">
    <property type="entry name" value="UDP_G4E_1_SDR_e"/>
    <property type="match status" value="1"/>
</dbReference>
<keyword evidence="10" id="KW-0119">Carbohydrate metabolism</keyword>
<evidence type="ECO:0000313" key="12">
    <source>
        <dbReference type="EMBL" id="MBP2437465.1"/>
    </source>
</evidence>
<comment type="cofactor">
    <cofactor evidence="2 10">
        <name>NAD(+)</name>
        <dbReference type="ChEBI" id="CHEBI:57540"/>
    </cofactor>
</comment>
<comment type="pathway">
    <text evidence="3 10">Carbohydrate metabolism; galactose metabolism.</text>
</comment>
<dbReference type="RefSeq" id="WP_165133891.1">
    <property type="nucleotide sequence ID" value="NZ_CP049253.1"/>
</dbReference>
<dbReference type="NCBIfam" id="NF007956">
    <property type="entry name" value="PRK10675.1"/>
    <property type="match status" value="1"/>
</dbReference>
<dbReference type="Proteomes" id="UP001519362">
    <property type="component" value="Unassembled WGS sequence"/>
</dbReference>
<gene>
    <name evidence="12" type="ORF">JOF34_002051</name>
</gene>
<dbReference type="PANTHER" id="PTHR43725:SF47">
    <property type="entry name" value="UDP-GLUCOSE 4-EPIMERASE"/>
    <property type="match status" value="1"/>
</dbReference>
<dbReference type="NCBIfam" id="TIGR01179">
    <property type="entry name" value="galE"/>
    <property type="match status" value="1"/>
</dbReference>
<dbReference type="PRINTS" id="PR01713">
    <property type="entry name" value="NUCEPIMERASE"/>
</dbReference>
<accession>A0ABS4ZJL0</accession>
<keyword evidence="9 10" id="KW-0413">Isomerase</keyword>
<dbReference type="Gene3D" id="3.90.25.10">
    <property type="entry name" value="UDP-galactose 4-epimerase, domain 1"/>
    <property type="match status" value="1"/>
</dbReference>
<comment type="caution">
    <text evidence="12">The sequence shown here is derived from an EMBL/GenBank/DDBJ whole genome shotgun (WGS) entry which is preliminary data.</text>
</comment>
<evidence type="ECO:0000256" key="10">
    <source>
        <dbReference type="RuleBase" id="RU366046"/>
    </source>
</evidence>
<comment type="catalytic activity">
    <reaction evidence="1 10">
        <text>UDP-alpha-D-glucose = UDP-alpha-D-galactose</text>
        <dbReference type="Rhea" id="RHEA:22168"/>
        <dbReference type="ChEBI" id="CHEBI:58885"/>
        <dbReference type="ChEBI" id="CHEBI:66914"/>
        <dbReference type="EC" id="5.1.3.2"/>
    </reaction>
</comment>
<evidence type="ECO:0000256" key="8">
    <source>
        <dbReference type="ARBA" id="ARBA00023144"/>
    </source>
</evidence>
<dbReference type="Gene3D" id="3.40.50.720">
    <property type="entry name" value="NAD(P)-binding Rossmann-like Domain"/>
    <property type="match status" value="1"/>
</dbReference>
<evidence type="ECO:0000256" key="4">
    <source>
        <dbReference type="ARBA" id="ARBA00007637"/>
    </source>
</evidence>
<dbReference type="PANTHER" id="PTHR43725">
    <property type="entry name" value="UDP-GLUCOSE 4-EPIMERASE"/>
    <property type="match status" value="1"/>
</dbReference>
<evidence type="ECO:0000256" key="1">
    <source>
        <dbReference type="ARBA" id="ARBA00000083"/>
    </source>
</evidence>
<evidence type="ECO:0000256" key="9">
    <source>
        <dbReference type="ARBA" id="ARBA00023235"/>
    </source>
</evidence>
<dbReference type="Pfam" id="PF01370">
    <property type="entry name" value="Epimerase"/>
    <property type="match status" value="1"/>
</dbReference>
<keyword evidence="8" id="KW-0299">Galactose metabolism</keyword>
<comment type="subunit">
    <text evidence="10">Homodimer.</text>
</comment>
<dbReference type="GO" id="GO:0003978">
    <property type="term" value="F:UDP-glucose 4-epimerase activity"/>
    <property type="evidence" value="ECO:0007669"/>
    <property type="project" value="UniProtKB-EC"/>
</dbReference>
<evidence type="ECO:0000256" key="6">
    <source>
        <dbReference type="ARBA" id="ARBA00018569"/>
    </source>
</evidence>
<keyword evidence="7 10" id="KW-0520">NAD</keyword>
<evidence type="ECO:0000256" key="7">
    <source>
        <dbReference type="ARBA" id="ARBA00023027"/>
    </source>
</evidence>
<comment type="similarity">
    <text evidence="4 10">Belongs to the NAD(P)-dependent epimerase/dehydratase family.</text>
</comment>
<feature type="domain" description="NAD-dependent epimerase/dehydratase" evidence="11">
    <location>
        <begin position="3"/>
        <end position="263"/>
    </location>
</feature>
<keyword evidence="13" id="KW-1185">Reference proteome</keyword>
<reference evidence="12 13" key="1">
    <citation type="submission" date="2021-03" db="EMBL/GenBank/DDBJ databases">
        <title>Sequencing the genomes of 1000 actinobacteria strains.</title>
        <authorList>
            <person name="Klenk H.-P."/>
        </authorList>
    </citation>
    <scope>NUCLEOTIDE SEQUENCE [LARGE SCALE GENOMIC DNA]</scope>
    <source>
        <strain evidence="12 13">DSM 24221</strain>
    </source>
</reference>
<evidence type="ECO:0000259" key="11">
    <source>
        <dbReference type="Pfam" id="PF01370"/>
    </source>
</evidence>
<dbReference type="InterPro" id="IPR001509">
    <property type="entry name" value="Epimerase_deHydtase"/>
</dbReference>
<dbReference type="EC" id="5.1.3.2" evidence="5 10"/>
<dbReference type="InterPro" id="IPR005886">
    <property type="entry name" value="UDP_G4E"/>
</dbReference>
<evidence type="ECO:0000256" key="3">
    <source>
        <dbReference type="ARBA" id="ARBA00004947"/>
    </source>
</evidence>
<sequence length="339" mass="36090">MRVLLAGGAGYVGTHTAIALIEAGHEPVLLDDLSNTSDVVVDRIAEITGTRIPLVIGDAADDTIVEGVFADHGPFEAIIHFAALKAVGESVQKPLAYYANNLDTTYALLRVGLAQGIRSIVFSSTGTVYSDPADLPFTEDATRNLVELSNPYSKSKLMNEVALTDVQTANPELNVTLLRYFNPVGAHASGLVGEDPKGIPNNLMPFVARVAVGSLPEIGVFGDDYDTPDGTGQRDYIHVVDLAEGHVAALENAQPGVSSYNLGTGNPVSVLQLIASFEKAIGRELPKAMKPRRAGDLAATYCTPAKAEAELGWKATRTIDDMTRDVWNWQQKNPSGYAG</sequence>
<evidence type="ECO:0000256" key="5">
    <source>
        <dbReference type="ARBA" id="ARBA00013189"/>
    </source>
</evidence>
<evidence type="ECO:0000256" key="2">
    <source>
        <dbReference type="ARBA" id="ARBA00001911"/>
    </source>
</evidence>